<evidence type="ECO:0000313" key="3">
    <source>
        <dbReference type="EMBL" id="OAJ43319.1"/>
    </source>
</evidence>
<dbReference type="AlphaFoldDB" id="A0A177WT68"/>
<dbReference type="PANTHER" id="PTHR45856">
    <property type="entry name" value="ALPHA/BETA-HYDROLASES SUPERFAMILY PROTEIN"/>
    <property type="match status" value="1"/>
</dbReference>
<accession>A0A177WT68</accession>
<dbReference type="STRING" id="403673.A0A177WT68"/>
<dbReference type="InterPro" id="IPR029058">
    <property type="entry name" value="AB_hydrolase_fold"/>
</dbReference>
<gene>
    <name evidence="3" type="ORF">BDEG_26686</name>
</gene>
<dbReference type="VEuPathDB" id="FungiDB:BDEG_26686"/>
<keyword evidence="1" id="KW-0472">Membrane</keyword>
<dbReference type="Pfam" id="PF01764">
    <property type="entry name" value="Lipase_3"/>
    <property type="match status" value="1"/>
</dbReference>
<dbReference type="GO" id="GO:0006629">
    <property type="term" value="P:lipid metabolic process"/>
    <property type="evidence" value="ECO:0007669"/>
    <property type="project" value="InterPro"/>
</dbReference>
<evidence type="ECO:0000256" key="1">
    <source>
        <dbReference type="SAM" id="Phobius"/>
    </source>
</evidence>
<keyword evidence="1" id="KW-0812">Transmembrane</keyword>
<keyword evidence="1" id="KW-1133">Transmembrane helix</keyword>
<evidence type="ECO:0000313" key="4">
    <source>
        <dbReference type="Proteomes" id="UP000077115"/>
    </source>
</evidence>
<protein>
    <recommendedName>
        <fullName evidence="2">Fungal lipase-type domain-containing protein</fullName>
    </recommendedName>
</protein>
<dbReference type="InterPro" id="IPR051218">
    <property type="entry name" value="Sec_MonoDiacylglyc_Lipase"/>
</dbReference>
<name>A0A177WT68_BATDL</name>
<evidence type="ECO:0000259" key="2">
    <source>
        <dbReference type="Pfam" id="PF01764"/>
    </source>
</evidence>
<reference evidence="3 4" key="1">
    <citation type="submission" date="2006-10" db="EMBL/GenBank/DDBJ databases">
        <title>The Genome Sequence of Batrachochytrium dendrobatidis JEL423.</title>
        <authorList>
            <consortium name="The Broad Institute Genome Sequencing Platform"/>
            <person name="Birren B."/>
            <person name="Lander E."/>
            <person name="Galagan J."/>
            <person name="Cuomo C."/>
            <person name="Devon K."/>
            <person name="Jaffe D."/>
            <person name="Butler J."/>
            <person name="Alvarez P."/>
            <person name="Gnerre S."/>
            <person name="Grabherr M."/>
            <person name="Kleber M."/>
            <person name="Mauceli E."/>
            <person name="Brockman W."/>
            <person name="Young S."/>
            <person name="LaButti K."/>
            <person name="Sykes S."/>
            <person name="DeCaprio D."/>
            <person name="Crawford M."/>
            <person name="Koehrsen M."/>
            <person name="Engels R."/>
            <person name="Montgomery P."/>
            <person name="Pearson M."/>
            <person name="Howarth C."/>
            <person name="Larson L."/>
            <person name="White J."/>
            <person name="O'Leary S."/>
            <person name="Kodira C."/>
            <person name="Zeng Q."/>
            <person name="Yandava C."/>
            <person name="Alvarado L."/>
            <person name="Longcore J."/>
            <person name="James T."/>
        </authorList>
    </citation>
    <scope>NUCLEOTIDE SEQUENCE [LARGE SCALE GENOMIC DNA]</scope>
    <source>
        <strain evidence="3 4">JEL423</strain>
    </source>
</reference>
<dbReference type="SUPFAM" id="SSF53474">
    <property type="entry name" value="alpha/beta-Hydrolases"/>
    <property type="match status" value="1"/>
</dbReference>
<dbReference type="Proteomes" id="UP000077115">
    <property type="component" value="Unassembled WGS sequence"/>
</dbReference>
<reference evidence="3 4" key="2">
    <citation type="submission" date="2016-05" db="EMBL/GenBank/DDBJ databases">
        <title>Lineage-specific infection strategies underlie the spectrum of fungal disease in amphibians.</title>
        <authorList>
            <person name="Cuomo C.A."/>
            <person name="Farrer R.A."/>
            <person name="James T."/>
            <person name="Longcore J."/>
            <person name="Birren B."/>
        </authorList>
    </citation>
    <scope>NUCLEOTIDE SEQUENCE [LARGE SCALE GENOMIC DNA]</scope>
    <source>
        <strain evidence="3 4">JEL423</strain>
    </source>
</reference>
<dbReference type="eggNOG" id="KOG4569">
    <property type="taxonomic scope" value="Eukaryota"/>
</dbReference>
<dbReference type="EMBL" id="DS022309">
    <property type="protein sequence ID" value="OAJ43319.1"/>
    <property type="molecule type" value="Genomic_DNA"/>
</dbReference>
<dbReference type="OrthoDB" id="438440at2759"/>
<organism evidence="3 4">
    <name type="scientific">Batrachochytrium dendrobatidis (strain JEL423)</name>
    <dbReference type="NCBI Taxonomy" id="403673"/>
    <lineage>
        <taxon>Eukaryota</taxon>
        <taxon>Fungi</taxon>
        <taxon>Fungi incertae sedis</taxon>
        <taxon>Chytridiomycota</taxon>
        <taxon>Chytridiomycota incertae sedis</taxon>
        <taxon>Chytridiomycetes</taxon>
        <taxon>Rhizophydiales</taxon>
        <taxon>Rhizophydiales incertae sedis</taxon>
        <taxon>Batrachochytrium</taxon>
    </lineage>
</organism>
<dbReference type="Gene3D" id="3.40.50.1820">
    <property type="entry name" value="alpha/beta hydrolase"/>
    <property type="match status" value="1"/>
</dbReference>
<feature type="domain" description="Fungal lipase-type" evidence="2">
    <location>
        <begin position="194"/>
        <end position="332"/>
    </location>
</feature>
<proteinExistence type="predicted"/>
<dbReference type="CDD" id="cd00519">
    <property type="entry name" value="Lipase_3"/>
    <property type="match status" value="1"/>
</dbReference>
<dbReference type="InterPro" id="IPR002921">
    <property type="entry name" value="Fungal_lipase-type"/>
</dbReference>
<dbReference type="PANTHER" id="PTHR45856:SF25">
    <property type="entry name" value="FUNGAL LIPASE-LIKE DOMAIN-CONTAINING PROTEIN"/>
    <property type="match status" value="1"/>
</dbReference>
<sequence length="414" mass="46127">MALLYFGWLEYSFWTAISMTGARQRHRTACVAVGLIAMIVLVCPAMASPFNKQSDTFKSSTGAFVEKVSYSEAFANMPKQLRQANFQQDYSKTVGQFQSRSGPSYGQQQPLQSMHGTEKLMQYQPVKAPPALMDLMMNLLNYTRSAYCIDGLDTWTCTTCGGATEHTTNITLIGNPTFTSFCYTAVHIPTSRIIVSFRGSQNLDNWVKDITTALPDSPFPESPPGAQVHLGFLQAWNQIRTEVLDQVKLLASSFPDFDIIVTGHSLGGALTTMASMEMVTLLGLDPQRILLYTINQPRTGNFEFVQWVASVNFKAILRVVNQNDVTPHLPPLFLGFFHHPTEIWVSNRDGTTYVCPATEDMTALKNSKSKVVTKLDEEDDLPVESQDCANSLTFGLDVLKHIWIWDIPIGRHAC</sequence>
<feature type="transmembrane region" description="Helical" evidence="1">
    <location>
        <begin position="28"/>
        <end position="47"/>
    </location>
</feature>